<name>A0ABU8U7F5_9ACTN</name>
<accession>A0ABU8U7F5</accession>
<feature type="domain" description="RRXRR" evidence="2">
    <location>
        <begin position="16"/>
        <end position="60"/>
    </location>
</feature>
<feature type="region of interest" description="Disordered" evidence="1">
    <location>
        <begin position="46"/>
        <end position="90"/>
    </location>
</feature>
<feature type="compositionally biased region" description="Low complexity" evidence="1">
    <location>
        <begin position="70"/>
        <end position="81"/>
    </location>
</feature>
<protein>
    <submittedName>
        <fullName evidence="3">RRXRR domain-containing protein</fullName>
    </submittedName>
</protein>
<evidence type="ECO:0000313" key="3">
    <source>
        <dbReference type="EMBL" id="MEJ8643817.1"/>
    </source>
</evidence>
<proteinExistence type="predicted"/>
<evidence type="ECO:0000313" key="4">
    <source>
        <dbReference type="Proteomes" id="UP001382904"/>
    </source>
</evidence>
<keyword evidence="4" id="KW-1185">Reference proteome</keyword>
<dbReference type="Proteomes" id="UP001382904">
    <property type="component" value="Unassembled WGS sequence"/>
</dbReference>
<dbReference type="Pfam" id="PF14239">
    <property type="entry name" value="RRXRR"/>
    <property type="match status" value="1"/>
</dbReference>
<evidence type="ECO:0000256" key="1">
    <source>
        <dbReference type="SAM" id="MobiDB-lite"/>
    </source>
</evidence>
<comment type="caution">
    <text evidence="3">The sequence shown here is derived from an EMBL/GenBank/DDBJ whole genome shotgun (WGS) entry which is preliminary data.</text>
</comment>
<dbReference type="InterPro" id="IPR025938">
    <property type="entry name" value="RRXRR_dom"/>
</dbReference>
<organism evidence="3 4">
    <name type="scientific">Streptomyces caledonius</name>
    <dbReference type="NCBI Taxonomy" id="3134107"/>
    <lineage>
        <taxon>Bacteria</taxon>
        <taxon>Bacillati</taxon>
        <taxon>Actinomycetota</taxon>
        <taxon>Actinomycetes</taxon>
        <taxon>Kitasatosporales</taxon>
        <taxon>Streptomycetaceae</taxon>
        <taxon>Streptomyces</taxon>
    </lineage>
</organism>
<gene>
    <name evidence="3" type="ORF">WKI68_25500</name>
</gene>
<evidence type="ECO:0000259" key="2">
    <source>
        <dbReference type="Pfam" id="PF14239"/>
    </source>
</evidence>
<reference evidence="3 4" key="1">
    <citation type="submission" date="2024-03" db="EMBL/GenBank/DDBJ databases">
        <title>Novel Streptomyces species of biotechnological and ecological value are a feature of Machair soil.</title>
        <authorList>
            <person name="Prole J.R."/>
            <person name="Goodfellow M."/>
            <person name="Allenby N."/>
            <person name="Ward A.C."/>
        </authorList>
    </citation>
    <scope>NUCLEOTIDE SEQUENCE [LARGE SCALE GENOMIC DNA]</scope>
    <source>
        <strain evidence="3 4">MS1.HAVA.3</strain>
    </source>
</reference>
<sequence>MPSCPCSSVARQRTCRRCTSSPFAIRLKHRIRAGSTVEGVQLRLDPGSKATGIAITDERRQVDPQARAPSSVGGSSRSNSGTEDSRSTRG</sequence>
<dbReference type="EMBL" id="JBBKAM010000002">
    <property type="protein sequence ID" value="MEJ8643817.1"/>
    <property type="molecule type" value="Genomic_DNA"/>
</dbReference>